<dbReference type="AlphaFoldDB" id="A0A8S4SIL3"/>
<comment type="caution">
    <text evidence="2">The sequence shown here is derived from an EMBL/GenBank/DDBJ whole genome shotgun (WGS) entry which is preliminary data.</text>
</comment>
<feature type="region of interest" description="Disordered" evidence="1">
    <location>
        <begin position="1"/>
        <end position="29"/>
    </location>
</feature>
<feature type="compositionally biased region" description="Basic and acidic residues" evidence="1">
    <location>
        <begin position="14"/>
        <end position="27"/>
    </location>
</feature>
<gene>
    <name evidence="2" type="primary">jg8223</name>
    <name evidence="2" type="ORF">PAEG_LOCUS26611</name>
</gene>
<accession>A0A8S4SIL3</accession>
<reference evidence="2" key="1">
    <citation type="submission" date="2022-03" db="EMBL/GenBank/DDBJ databases">
        <authorList>
            <person name="Lindestad O."/>
        </authorList>
    </citation>
    <scope>NUCLEOTIDE SEQUENCE</scope>
</reference>
<dbReference type="Proteomes" id="UP000838756">
    <property type="component" value="Unassembled WGS sequence"/>
</dbReference>
<keyword evidence="3" id="KW-1185">Reference proteome</keyword>
<proteinExistence type="predicted"/>
<name>A0A8S4SIL3_9NEOP</name>
<evidence type="ECO:0000313" key="2">
    <source>
        <dbReference type="EMBL" id="CAH2268217.1"/>
    </source>
</evidence>
<evidence type="ECO:0000313" key="3">
    <source>
        <dbReference type="Proteomes" id="UP000838756"/>
    </source>
</evidence>
<dbReference type="OrthoDB" id="7449022at2759"/>
<evidence type="ECO:0000256" key="1">
    <source>
        <dbReference type="SAM" id="MobiDB-lite"/>
    </source>
</evidence>
<dbReference type="EMBL" id="CAKXAJ010026420">
    <property type="protein sequence ID" value="CAH2268217.1"/>
    <property type="molecule type" value="Genomic_DNA"/>
</dbReference>
<protein>
    <submittedName>
        <fullName evidence="2">Jg8223 protein</fullName>
    </submittedName>
</protein>
<organism evidence="2 3">
    <name type="scientific">Pararge aegeria aegeria</name>
    <dbReference type="NCBI Taxonomy" id="348720"/>
    <lineage>
        <taxon>Eukaryota</taxon>
        <taxon>Metazoa</taxon>
        <taxon>Ecdysozoa</taxon>
        <taxon>Arthropoda</taxon>
        <taxon>Hexapoda</taxon>
        <taxon>Insecta</taxon>
        <taxon>Pterygota</taxon>
        <taxon>Neoptera</taxon>
        <taxon>Endopterygota</taxon>
        <taxon>Lepidoptera</taxon>
        <taxon>Glossata</taxon>
        <taxon>Ditrysia</taxon>
        <taxon>Papilionoidea</taxon>
        <taxon>Nymphalidae</taxon>
        <taxon>Satyrinae</taxon>
        <taxon>Satyrini</taxon>
        <taxon>Parargina</taxon>
        <taxon>Pararge</taxon>
    </lineage>
</organism>
<sequence length="70" mass="7861">MAGERQPSAQLNEHFQESRPLKKDPTHPGRVRVGKLEFLVQHPGSLGSLGASHRLRFVYRGVCLGKLEKQ</sequence>